<accession>A0A1X2HWX1</accession>
<reference evidence="2 3" key="1">
    <citation type="submission" date="2016-07" db="EMBL/GenBank/DDBJ databases">
        <title>Pervasive Adenine N6-methylation of Active Genes in Fungi.</title>
        <authorList>
            <consortium name="DOE Joint Genome Institute"/>
            <person name="Mondo S.J."/>
            <person name="Dannebaum R.O."/>
            <person name="Kuo R.C."/>
            <person name="Labutti K."/>
            <person name="Haridas S."/>
            <person name="Kuo A."/>
            <person name="Salamov A."/>
            <person name="Ahrendt S.R."/>
            <person name="Lipzen A."/>
            <person name="Sullivan W."/>
            <person name="Andreopoulos W.B."/>
            <person name="Clum A."/>
            <person name="Lindquist E."/>
            <person name="Daum C."/>
            <person name="Ramamoorthy G.K."/>
            <person name="Gryganskyi A."/>
            <person name="Culley D."/>
            <person name="Magnuson J.K."/>
            <person name="James T.Y."/>
            <person name="O'Malley M.A."/>
            <person name="Stajich J.E."/>
            <person name="Spatafora J.W."/>
            <person name="Visel A."/>
            <person name="Grigoriev I.V."/>
        </authorList>
    </citation>
    <scope>NUCLEOTIDE SEQUENCE [LARGE SCALE GENOMIC DNA]</scope>
    <source>
        <strain evidence="2 3">NRRL 1336</strain>
    </source>
</reference>
<keyword evidence="3" id="KW-1185">Reference proteome</keyword>
<dbReference type="EMBL" id="MCGE01000052">
    <property type="protein sequence ID" value="ORZ04247.1"/>
    <property type="molecule type" value="Genomic_DNA"/>
</dbReference>
<keyword evidence="1" id="KW-0472">Membrane</keyword>
<proteinExistence type="predicted"/>
<feature type="non-terminal residue" evidence="2">
    <location>
        <position position="1"/>
    </location>
</feature>
<protein>
    <submittedName>
        <fullName evidence="2">Uncharacterized protein</fullName>
    </submittedName>
</protein>
<gene>
    <name evidence="2" type="ORF">BCR42DRAFT_429323</name>
</gene>
<evidence type="ECO:0000313" key="2">
    <source>
        <dbReference type="EMBL" id="ORZ04247.1"/>
    </source>
</evidence>
<name>A0A1X2HWX1_9FUNG</name>
<sequence length="53" mass="5600">MIGGGCRKLFVICIIPLSSPQFFIRLPAISTIPSACVMVAIGVTVFHGIHSLS</sequence>
<evidence type="ECO:0000256" key="1">
    <source>
        <dbReference type="SAM" id="Phobius"/>
    </source>
</evidence>
<dbReference type="Proteomes" id="UP000193560">
    <property type="component" value="Unassembled WGS sequence"/>
</dbReference>
<keyword evidence="1" id="KW-0812">Transmembrane</keyword>
<organism evidence="2 3">
    <name type="scientific">Absidia repens</name>
    <dbReference type="NCBI Taxonomy" id="90262"/>
    <lineage>
        <taxon>Eukaryota</taxon>
        <taxon>Fungi</taxon>
        <taxon>Fungi incertae sedis</taxon>
        <taxon>Mucoromycota</taxon>
        <taxon>Mucoromycotina</taxon>
        <taxon>Mucoromycetes</taxon>
        <taxon>Mucorales</taxon>
        <taxon>Cunninghamellaceae</taxon>
        <taxon>Absidia</taxon>
    </lineage>
</organism>
<evidence type="ECO:0000313" key="3">
    <source>
        <dbReference type="Proteomes" id="UP000193560"/>
    </source>
</evidence>
<comment type="caution">
    <text evidence="2">The sequence shown here is derived from an EMBL/GenBank/DDBJ whole genome shotgun (WGS) entry which is preliminary data.</text>
</comment>
<keyword evidence="1" id="KW-1133">Transmembrane helix</keyword>
<dbReference type="AlphaFoldDB" id="A0A1X2HWX1"/>
<feature type="transmembrane region" description="Helical" evidence="1">
    <location>
        <begin position="26"/>
        <end position="49"/>
    </location>
</feature>